<proteinExistence type="predicted"/>
<keyword evidence="4" id="KW-1185">Reference proteome</keyword>
<protein>
    <recommendedName>
        <fullName evidence="6">Transmembrane protein</fullName>
    </recommendedName>
</protein>
<dbReference type="RefSeq" id="WP_058478081.1">
    <property type="nucleotide sequence ID" value="NZ_CAAAIO010000010.1"/>
</dbReference>
<keyword evidence="1" id="KW-1133">Transmembrane helix</keyword>
<keyword evidence="1" id="KW-0812">Transmembrane</keyword>
<sequence length="182" mass="20503">MLEAEKKPPQPRKIPKLITLAAQVINKTNPHLFFTLYNNKTLPHEIENQYVNPPVQKLVKEHEEIYRSNDRKRKRKVDNFSSHLEENNCYRKCASLTMAALGGGIHLSTYYILRASGASSSVTFTFLTTIPATIIVMACFSPCAVHLLAKGIANCVTPRVSNEEIDLNKKVADIESQRHKSP</sequence>
<reference evidence="3 5" key="2">
    <citation type="submission" date="2018-06" db="EMBL/GenBank/DDBJ databases">
        <authorList>
            <consortium name="Pathogen Informatics"/>
            <person name="Doyle S."/>
        </authorList>
    </citation>
    <scope>NUCLEOTIDE SEQUENCE [LARGE SCALE GENOMIC DNA]</scope>
    <source>
        <strain evidence="3 5">NCTC11991</strain>
    </source>
</reference>
<evidence type="ECO:0000313" key="5">
    <source>
        <dbReference type="Proteomes" id="UP000255110"/>
    </source>
</evidence>
<evidence type="ECO:0000256" key="1">
    <source>
        <dbReference type="SAM" id="Phobius"/>
    </source>
</evidence>
<reference evidence="2 4" key="1">
    <citation type="submission" date="2015-11" db="EMBL/GenBank/DDBJ databases">
        <title>Genomic analysis of 38 Legionella species identifies large and diverse effector repertoires.</title>
        <authorList>
            <person name="Burstein D."/>
            <person name="Amaro F."/>
            <person name="Zusman T."/>
            <person name="Lifshitz Z."/>
            <person name="Cohen O."/>
            <person name="Gilbert J.A."/>
            <person name="Pupko T."/>
            <person name="Shuman H.A."/>
            <person name="Segal G."/>
        </authorList>
    </citation>
    <scope>NUCLEOTIDE SEQUENCE [LARGE SCALE GENOMIC DNA]</scope>
    <source>
        <strain evidence="2 4">SC-18-C9</strain>
    </source>
</reference>
<evidence type="ECO:0000313" key="2">
    <source>
        <dbReference type="EMBL" id="KTD75361.1"/>
    </source>
</evidence>
<evidence type="ECO:0000313" key="3">
    <source>
        <dbReference type="EMBL" id="STY23718.1"/>
    </source>
</evidence>
<evidence type="ECO:0000313" key="4">
    <source>
        <dbReference type="Proteomes" id="UP000054820"/>
    </source>
</evidence>
<evidence type="ECO:0008006" key="6">
    <source>
        <dbReference type="Google" id="ProtNLM"/>
    </source>
</evidence>
<dbReference type="STRING" id="460.Lstg_2536"/>
<gene>
    <name evidence="2" type="ORF">Lstg_2536</name>
    <name evidence="3" type="ORF">NCTC11991_02328</name>
</gene>
<dbReference type="Proteomes" id="UP000054820">
    <property type="component" value="Unassembled WGS sequence"/>
</dbReference>
<keyword evidence="1" id="KW-0472">Membrane</keyword>
<dbReference type="Proteomes" id="UP000255110">
    <property type="component" value="Unassembled WGS sequence"/>
</dbReference>
<accession>A0A378LCX5</accession>
<dbReference type="AlphaFoldDB" id="A0A378LCX5"/>
<dbReference type="EMBL" id="LNYZ01000023">
    <property type="protein sequence ID" value="KTD75361.1"/>
    <property type="molecule type" value="Genomic_DNA"/>
</dbReference>
<dbReference type="OrthoDB" id="5650612at2"/>
<organism evidence="3 5">
    <name type="scientific">Legionella steigerwaltii</name>
    <dbReference type="NCBI Taxonomy" id="460"/>
    <lineage>
        <taxon>Bacteria</taxon>
        <taxon>Pseudomonadati</taxon>
        <taxon>Pseudomonadota</taxon>
        <taxon>Gammaproteobacteria</taxon>
        <taxon>Legionellales</taxon>
        <taxon>Legionellaceae</taxon>
        <taxon>Legionella</taxon>
    </lineage>
</organism>
<dbReference type="EMBL" id="UGOY01000001">
    <property type="protein sequence ID" value="STY23718.1"/>
    <property type="molecule type" value="Genomic_DNA"/>
</dbReference>
<feature type="transmembrane region" description="Helical" evidence="1">
    <location>
        <begin position="93"/>
        <end position="113"/>
    </location>
</feature>
<feature type="transmembrane region" description="Helical" evidence="1">
    <location>
        <begin position="125"/>
        <end position="149"/>
    </location>
</feature>
<name>A0A378LCX5_9GAMM</name>